<dbReference type="PROSITE" id="PS51898">
    <property type="entry name" value="TYR_RECOMBINASE"/>
    <property type="match status" value="1"/>
</dbReference>
<dbReference type="EMBL" id="LLXX01000128">
    <property type="protein sequence ID" value="KRR04223.1"/>
    <property type="molecule type" value="Genomic_DNA"/>
</dbReference>
<dbReference type="InterPro" id="IPR013762">
    <property type="entry name" value="Integrase-like_cat_sf"/>
</dbReference>
<dbReference type="Gene3D" id="1.10.443.10">
    <property type="entry name" value="Intergrase catalytic core"/>
    <property type="match status" value="1"/>
</dbReference>
<evidence type="ECO:0000256" key="4">
    <source>
        <dbReference type="ARBA" id="ARBA00023172"/>
    </source>
</evidence>
<sequence length="420" mass="47499">MPSTQANRLLLTDKAVKSLPYASAKPKIIRDTKIAGFHLWVGKTTKTFRLQYETPRVNGQRGTTTVQWLGEHPHHTADEARAKALHIQALRARGEEPINNAVLVEAPATTLTFQAAWESYRAAITKEGKSLRTIADYQDKFNRHLKTWHDRPLSSIKREDVVQEHAAITERARQLRAGQKYSSGKYAANGTMRFARAVWNHAKDELETSGLPERNPFRSGKLFHKERARETGMGAVDLLAWWAQLRALSNPIRRELHTFMLLSGLRRNDVLTARWENFDDKRPSLRVPSPKGGEERAFELPLSKAMLECLQRVKEAGQTYFPDESKEWIFPAAGGHVAEVKEDGRQKLSHTGHALRHSFRTLAAAAGVDRLRLKILMNHAVDDDVTDAYANVPALFASLREAQEQISYFIMKNVMAADGR</sequence>
<dbReference type="InterPro" id="IPR050808">
    <property type="entry name" value="Phage_Integrase"/>
</dbReference>
<comment type="similarity">
    <text evidence="1">Belongs to the 'phage' integrase family.</text>
</comment>
<organism evidence="6 7">
    <name type="scientific">Bradyrhizobium valentinum</name>
    <dbReference type="NCBI Taxonomy" id="1518501"/>
    <lineage>
        <taxon>Bacteria</taxon>
        <taxon>Pseudomonadati</taxon>
        <taxon>Pseudomonadota</taxon>
        <taxon>Alphaproteobacteria</taxon>
        <taxon>Hyphomicrobiales</taxon>
        <taxon>Nitrobacteraceae</taxon>
        <taxon>Bradyrhizobium</taxon>
    </lineage>
</organism>
<dbReference type="InterPro" id="IPR038488">
    <property type="entry name" value="Integrase_DNA-bd_sf"/>
</dbReference>
<feature type="domain" description="Tyr recombinase" evidence="5">
    <location>
        <begin position="225"/>
        <end position="404"/>
    </location>
</feature>
<dbReference type="RefSeq" id="WP_057852308.1">
    <property type="nucleotide sequence ID" value="NZ_LLXX01000128.1"/>
</dbReference>
<dbReference type="Pfam" id="PF13356">
    <property type="entry name" value="Arm-DNA-bind_3"/>
    <property type="match status" value="1"/>
</dbReference>
<keyword evidence="2" id="KW-0229">DNA integration</keyword>
<gene>
    <name evidence="6" type="ORF">CP49_23665</name>
</gene>
<keyword evidence="4" id="KW-0233">DNA recombination</keyword>
<comment type="caution">
    <text evidence="6">The sequence shown here is derived from an EMBL/GenBank/DDBJ whole genome shotgun (WGS) entry which is preliminary data.</text>
</comment>
<dbReference type="GO" id="GO:0003677">
    <property type="term" value="F:DNA binding"/>
    <property type="evidence" value="ECO:0007669"/>
    <property type="project" value="UniProtKB-KW"/>
</dbReference>
<evidence type="ECO:0000256" key="1">
    <source>
        <dbReference type="ARBA" id="ARBA00008857"/>
    </source>
</evidence>
<dbReference type="Gene3D" id="1.10.150.130">
    <property type="match status" value="1"/>
</dbReference>
<evidence type="ECO:0000313" key="7">
    <source>
        <dbReference type="Proteomes" id="UP000051913"/>
    </source>
</evidence>
<accession>A0A0R3LED7</accession>
<protein>
    <recommendedName>
        <fullName evidence="5">Tyr recombinase domain-containing protein</fullName>
    </recommendedName>
</protein>
<dbReference type="InterPro" id="IPR010998">
    <property type="entry name" value="Integrase_recombinase_N"/>
</dbReference>
<dbReference type="InterPro" id="IPR025166">
    <property type="entry name" value="Integrase_DNA_bind_dom"/>
</dbReference>
<evidence type="ECO:0000259" key="5">
    <source>
        <dbReference type="PROSITE" id="PS51898"/>
    </source>
</evidence>
<proteinExistence type="inferred from homology"/>
<dbReference type="GO" id="GO:0006310">
    <property type="term" value="P:DNA recombination"/>
    <property type="evidence" value="ECO:0007669"/>
    <property type="project" value="UniProtKB-KW"/>
</dbReference>
<dbReference type="AlphaFoldDB" id="A0A0R3LED7"/>
<reference evidence="6 7" key="1">
    <citation type="submission" date="2014-03" db="EMBL/GenBank/DDBJ databases">
        <title>Bradyrhizobium valentinum sp. nov., isolated from effective nodules of Lupinus mariae-josephae, a lupine endemic of basic-lime soils in Eastern Spain.</title>
        <authorList>
            <person name="Duran D."/>
            <person name="Rey L."/>
            <person name="Navarro A."/>
            <person name="Busquets A."/>
            <person name="Imperial J."/>
            <person name="Ruiz-Argueso T."/>
        </authorList>
    </citation>
    <scope>NUCLEOTIDE SEQUENCE [LARGE SCALE GENOMIC DNA]</scope>
    <source>
        <strain evidence="6 7">LmjM3</strain>
    </source>
</reference>
<dbReference type="Gene3D" id="3.30.160.390">
    <property type="entry name" value="Integrase, DNA-binding domain"/>
    <property type="match status" value="1"/>
</dbReference>
<keyword evidence="3" id="KW-0238">DNA-binding</keyword>
<evidence type="ECO:0000256" key="3">
    <source>
        <dbReference type="ARBA" id="ARBA00023125"/>
    </source>
</evidence>
<keyword evidence="7" id="KW-1185">Reference proteome</keyword>
<dbReference type="SUPFAM" id="SSF56349">
    <property type="entry name" value="DNA breaking-rejoining enzymes"/>
    <property type="match status" value="1"/>
</dbReference>
<dbReference type="GO" id="GO:0015074">
    <property type="term" value="P:DNA integration"/>
    <property type="evidence" value="ECO:0007669"/>
    <property type="project" value="UniProtKB-KW"/>
</dbReference>
<name>A0A0R3LED7_9BRAD</name>
<dbReference type="PANTHER" id="PTHR30629">
    <property type="entry name" value="PROPHAGE INTEGRASE"/>
    <property type="match status" value="1"/>
</dbReference>
<evidence type="ECO:0000256" key="2">
    <source>
        <dbReference type="ARBA" id="ARBA00022908"/>
    </source>
</evidence>
<dbReference type="Proteomes" id="UP000051913">
    <property type="component" value="Unassembled WGS sequence"/>
</dbReference>
<dbReference type="PANTHER" id="PTHR30629:SF2">
    <property type="entry name" value="PROPHAGE INTEGRASE INTS-RELATED"/>
    <property type="match status" value="1"/>
</dbReference>
<evidence type="ECO:0000313" key="6">
    <source>
        <dbReference type="EMBL" id="KRR04223.1"/>
    </source>
</evidence>
<dbReference type="InterPro" id="IPR011010">
    <property type="entry name" value="DNA_brk_join_enz"/>
</dbReference>
<dbReference type="InterPro" id="IPR002104">
    <property type="entry name" value="Integrase_catalytic"/>
</dbReference>
<dbReference type="Pfam" id="PF00589">
    <property type="entry name" value="Phage_integrase"/>
    <property type="match status" value="1"/>
</dbReference>